<evidence type="ECO:0000313" key="1">
    <source>
        <dbReference type="EMBL" id="ADP84404.1"/>
    </source>
</evidence>
<evidence type="ECO:0000313" key="2">
    <source>
        <dbReference type="Proteomes" id="UP000002484"/>
    </source>
</evidence>
<dbReference type="HOGENOM" id="CLU_2734178_0_0_11"/>
<protein>
    <submittedName>
        <fullName evidence="1">Uncharacterized protein</fullName>
    </submittedName>
</protein>
<dbReference type="RefSeq" id="WP_013427517.1">
    <property type="nucleotide sequence ID" value="NC_014666.1"/>
</dbReference>
<dbReference type="Proteomes" id="UP000002484">
    <property type="component" value="Chromosome"/>
</dbReference>
<reference evidence="1 2" key="1">
    <citation type="submission" date="2010-10" db="EMBL/GenBank/DDBJ databases">
        <title>Complete sequence of Frankia sp. EuI1c.</title>
        <authorList>
            <consortium name="US DOE Joint Genome Institute"/>
            <person name="Lucas S."/>
            <person name="Copeland A."/>
            <person name="Lapidus A."/>
            <person name="Cheng J.-F."/>
            <person name="Bruce D."/>
            <person name="Goodwin L."/>
            <person name="Pitluck S."/>
            <person name="Chertkov O."/>
            <person name="Detter J.C."/>
            <person name="Han C."/>
            <person name="Tapia R."/>
            <person name="Land M."/>
            <person name="Hauser L."/>
            <person name="Jeffries C."/>
            <person name="Kyrpides N."/>
            <person name="Ivanova N."/>
            <person name="Mikhailova N."/>
            <person name="Beauchemin N."/>
            <person name="Sen A."/>
            <person name="Sur S.A."/>
            <person name="Gtari M."/>
            <person name="Wall L."/>
            <person name="Tisa L."/>
            <person name="Woyke T."/>
        </authorList>
    </citation>
    <scope>NUCLEOTIDE SEQUENCE [LARGE SCALE GENOMIC DNA]</scope>
    <source>
        <strain evidence="2">DSM 45817 / CECT 9037 / EuI1c</strain>
    </source>
</reference>
<dbReference type="EMBL" id="CP002299">
    <property type="protein sequence ID" value="ADP84404.1"/>
    <property type="molecule type" value="Genomic_DNA"/>
</dbReference>
<gene>
    <name evidence="1" type="ordered locus">FraEuI1c_6423</name>
</gene>
<keyword evidence="2" id="KW-1185">Reference proteome</keyword>
<dbReference type="AlphaFoldDB" id="E3J740"/>
<dbReference type="STRING" id="298654.FraEuI1c_6423"/>
<name>E3J740_PSEI1</name>
<proteinExistence type="predicted"/>
<dbReference type="KEGG" id="fri:FraEuI1c_6423"/>
<sequence length="71" mass="7904">MTDEQRARLLHQMATSYASRQNPRDRHVLVRLVGGEPVDAVICLTPEAALLVADAMELQPSDFTIVIGREM</sequence>
<organism evidence="1 2">
    <name type="scientific">Pseudofrankia inefficax (strain DSM 45817 / CECT 9037 / DDB 130130 / EuI1c)</name>
    <name type="common">Frankia inefficax</name>
    <dbReference type="NCBI Taxonomy" id="298654"/>
    <lineage>
        <taxon>Bacteria</taxon>
        <taxon>Bacillati</taxon>
        <taxon>Actinomycetota</taxon>
        <taxon>Actinomycetes</taxon>
        <taxon>Frankiales</taxon>
        <taxon>Frankiaceae</taxon>
        <taxon>Pseudofrankia</taxon>
    </lineage>
</organism>
<dbReference type="InParanoid" id="E3J740"/>
<accession>E3J740</accession>